<organism evidence="2 3">
    <name type="scientific">Bacillus carboniphilus</name>
    <dbReference type="NCBI Taxonomy" id="86663"/>
    <lineage>
        <taxon>Bacteria</taxon>
        <taxon>Bacillati</taxon>
        <taxon>Bacillota</taxon>
        <taxon>Bacilli</taxon>
        <taxon>Bacillales</taxon>
        <taxon>Bacillaceae</taxon>
        <taxon>Bacillus</taxon>
    </lineage>
</organism>
<reference evidence="2 3" key="1">
    <citation type="submission" date="2023-06" db="EMBL/GenBank/DDBJ databases">
        <title>Five Gram-positive bacteria isolated from mangrove sediments in Shenzhen, Guangdong, China.</title>
        <authorList>
            <person name="Yu S."/>
            <person name="Zheng W."/>
            <person name="Huang Y."/>
        </authorList>
    </citation>
    <scope>NUCLEOTIDE SEQUENCE [LARGE SCALE GENOMIC DNA]</scope>
    <source>
        <strain evidence="2 3">SaN35-3</strain>
    </source>
</reference>
<feature type="transmembrane region" description="Helical" evidence="1">
    <location>
        <begin position="12"/>
        <end position="31"/>
    </location>
</feature>
<protein>
    <submittedName>
        <fullName evidence="2">Uncharacterized protein</fullName>
    </submittedName>
</protein>
<feature type="transmembrane region" description="Helical" evidence="1">
    <location>
        <begin position="51"/>
        <end position="71"/>
    </location>
</feature>
<keyword evidence="1" id="KW-1133">Transmembrane helix</keyword>
<keyword evidence="3" id="KW-1185">Reference proteome</keyword>
<proteinExistence type="predicted"/>
<dbReference type="EMBL" id="CP129013">
    <property type="protein sequence ID" value="WLR41404.1"/>
    <property type="molecule type" value="Genomic_DNA"/>
</dbReference>
<keyword evidence="1" id="KW-0472">Membrane</keyword>
<accession>A0ABY9JPS2</accession>
<dbReference type="Proteomes" id="UP001197974">
    <property type="component" value="Chromosome"/>
</dbReference>
<evidence type="ECO:0000256" key="1">
    <source>
        <dbReference type="SAM" id="Phobius"/>
    </source>
</evidence>
<keyword evidence="1" id="KW-0812">Transmembrane</keyword>
<evidence type="ECO:0000313" key="3">
    <source>
        <dbReference type="Proteomes" id="UP001197974"/>
    </source>
</evidence>
<sequence length="116" mass="13442">MDIITSFQDYVKTLILILLGLNWLSILLFLLAEWPMKNYYEGGIIEKPQSILDSITNFVFNILLGSGYILYKKFQKYHLINRKLFLLLSAFLSGVLYLGFFIIATYPFDFISGILV</sequence>
<gene>
    <name evidence="2" type="ORF">LC087_10840</name>
</gene>
<name>A0ABY9JPS2_9BACI</name>
<evidence type="ECO:0000313" key="2">
    <source>
        <dbReference type="EMBL" id="WLR41404.1"/>
    </source>
</evidence>
<feature type="transmembrane region" description="Helical" evidence="1">
    <location>
        <begin position="83"/>
        <end position="106"/>
    </location>
</feature>
<dbReference type="RefSeq" id="WP_226543382.1">
    <property type="nucleotide sequence ID" value="NZ_CP129013.1"/>
</dbReference>